<evidence type="ECO:0000256" key="2">
    <source>
        <dbReference type="ARBA" id="ARBA00023277"/>
    </source>
</evidence>
<dbReference type="GO" id="GO:0003824">
    <property type="term" value="F:catalytic activity"/>
    <property type="evidence" value="ECO:0007669"/>
    <property type="project" value="InterPro"/>
</dbReference>
<dbReference type="GO" id="GO:0005975">
    <property type="term" value="P:carbohydrate metabolic process"/>
    <property type="evidence" value="ECO:0007669"/>
    <property type="project" value="InterPro"/>
</dbReference>
<reference evidence="4" key="1">
    <citation type="journal article" date="2020" name="mSystems">
        <title>Genome- and Community-Level Interaction Insights into Carbon Utilization and Element Cycling Functions of Hydrothermarchaeota in Hydrothermal Sediment.</title>
        <authorList>
            <person name="Zhou Z."/>
            <person name="Liu Y."/>
            <person name="Xu W."/>
            <person name="Pan J."/>
            <person name="Luo Z.H."/>
            <person name="Li M."/>
        </authorList>
    </citation>
    <scope>NUCLEOTIDE SEQUENCE [LARGE SCALE GENOMIC DNA]</scope>
    <source>
        <strain evidence="4">SpSt-468</strain>
    </source>
</reference>
<dbReference type="EMBL" id="DSTX01000002">
    <property type="protein sequence ID" value="HFK20020.1"/>
    <property type="molecule type" value="Genomic_DNA"/>
</dbReference>
<dbReference type="InterPro" id="IPR052046">
    <property type="entry name" value="GH57_Enzymes"/>
</dbReference>
<evidence type="ECO:0000256" key="1">
    <source>
        <dbReference type="ARBA" id="ARBA00006821"/>
    </source>
</evidence>
<dbReference type="CDD" id="cd10797">
    <property type="entry name" value="GH57N_APU_like_1"/>
    <property type="match status" value="1"/>
</dbReference>
<sequence>MSKFVCIHGHFYQPPRENPWLEEIELQESARPYHDWNARIASECYAPNAASRIVDKENKIVDIVNNYTKMSFDFGPTLLSWLERHDAELYRTIIESDRVSSSRFSGHGSAMALAYNHMILPLASRRDKETQIRWGIADFRKRFNRLPEGMWLPETAVDYETLDLLSEAGVKFTVLSPLQASKVRVLGSETWTDVAGGKIDTTVPYLCSLPSGREISVFFFNQPISNDVAFGNLLSDGKSFAERLVSAARETASPALVSVATDGETYGHHHKFGDMALAYCIHYIESNGLARITNFGEFLEISPPTSEVQIIENSSWSCAHGVERWRSDCGCNTGICPSQKWRGPLREAADWLRDELDRIYVAEASKCLVDPWASRDDYISVVMDRSPEALEAFLKKNSRSALGMAERQRALKCLEMQRHRMLMYTSCGWFYDDISGIEAVQVIRSAARAIQLAEELSAASLEGEYVRRLASAKSNLESIGDGAKLYASQVKPSSVDLMKVGMHYAISSAFSKEREGRVYCYSVKDEFHNSLKSGRLCLIVGKSKVTSEILLEAIDLEYAILWLGDHNVYGSIREAGAGSDFARMYGELREAFKRGEVYGILSIMDQNFKGGKCAPCSLRNLFKDKQIEIVSKILEASVSKANDFYSEVFSTNQPALLFLKSIGMDPPKALQAAAEVVLSSKMLEALRAPRLDLEEFSSIVDDVKALQIEIDRDAIGLEATRRIEGELKEFANDPDDLKRIEALSSFLTILKRLSLPLNLWRAQNTVFSIIKGYYGYLQERRMQDSYAASWSEAFERLCSLVGVKA</sequence>
<organism evidence="4">
    <name type="scientific">Candidatus Methanomethylicus mesodigestus</name>
    <dbReference type="NCBI Taxonomy" id="1867258"/>
    <lineage>
        <taxon>Archaea</taxon>
        <taxon>Thermoproteota</taxon>
        <taxon>Methanosuratincolia</taxon>
        <taxon>Candidatus Methanomethylicales</taxon>
        <taxon>Candidatus Methanomethylicaceae</taxon>
        <taxon>Candidatus Methanomethylicus</taxon>
    </lineage>
</organism>
<evidence type="ECO:0000259" key="3">
    <source>
        <dbReference type="Pfam" id="PF03065"/>
    </source>
</evidence>
<dbReference type="InterPro" id="IPR011330">
    <property type="entry name" value="Glyco_hydro/deAcase_b/a-brl"/>
</dbReference>
<proteinExistence type="inferred from homology"/>
<dbReference type="InterPro" id="IPR004300">
    <property type="entry name" value="Glyco_hydro_57_N"/>
</dbReference>
<evidence type="ECO:0000313" key="4">
    <source>
        <dbReference type="EMBL" id="HFK20020.1"/>
    </source>
</evidence>
<name>A0A7C3ES57_9CREN</name>
<dbReference type="Pfam" id="PF03065">
    <property type="entry name" value="Glyco_hydro_57"/>
    <property type="match status" value="1"/>
</dbReference>
<comment type="similarity">
    <text evidence="1">Belongs to the glycosyl hydrolase 57 family.</text>
</comment>
<dbReference type="SUPFAM" id="SSF88713">
    <property type="entry name" value="Glycoside hydrolase/deacetylase"/>
    <property type="match status" value="1"/>
</dbReference>
<comment type="caution">
    <text evidence="4">The sequence shown here is derived from an EMBL/GenBank/DDBJ whole genome shotgun (WGS) entry which is preliminary data.</text>
</comment>
<dbReference type="Gene3D" id="3.20.110.20">
    <property type="match status" value="1"/>
</dbReference>
<keyword evidence="2" id="KW-0119">Carbohydrate metabolism</keyword>
<dbReference type="PANTHER" id="PTHR36306">
    <property type="entry name" value="ALPHA-AMYLASE-RELATED-RELATED"/>
    <property type="match status" value="1"/>
</dbReference>
<feature type="domain" description="Glycoside hydrolase family 57 N-terminal" evidence="3">
    <location>
        <begin position="104"/>
        <end position="300"/>
    </location>
</feature>
<accession>A0A7C3ES57</accession>
<protein>
    <submittedName>
        <fullName evidence="4">DUF3536 domain-containing protein</fullName>
    </submittedName>
</protein>
<gene>
    <name evidence="4" type="ORF">ENS19_01925</name>
</gene>
<dbReference type="Pfam" id="PF12055">
    <property type="entry name" value="DUF3536"/>
    <property type="match status" value="1"/>
</dbReference>
<dbReference type="PANTHER" id="PTHR36306:SF3">
    <property type="entry name" value="GLYCOSIDE HYDROLASE FAMILY 57"/>
    <property type="match status" value="1"/>
</dbReference>
<dbReference type="InterPro" id="IPR021923">
    <property type="entry name" value="DUF3536"/>
</dbReference>
<dbReference type="AlphaFoldDB" id="A0A7C3ES57"/>